<dbReference type="AlphaFoldDB" id="A3ZLZ0"/>
<accession>A3ZLZ0</accession>
<evidence type="ECO:0000313" key="1">
    <source>
        <dbReference type="EMBL" id="EAQ82773.1"/>
    </source>
</evidence>
<evidence type="ECO:0000313" key="2">
    <source>
        <dbReference type="Proteomes" id="UP000004358"/>
    </source>
</evidence>
<dbReference type="STRING" id="314230.DSM3645_10247"/>
<protein>
    <submittedName>
        <fullName evidence="1">Uncharacterized protein</fullName>
    </submittedName>
</protein>
<sequence length="23" mass="2452">MSTAAFLLAYTIGANFETFPQSA</sequence>
<name>A3ZLZ0_9BACT</name>
<organism evidence="1 2">
    <name type="scientific">Blastopirellula marina DSM 3645</name>
    <dbReference type="NCBI Taxonomy" id="314230"/>
    <lineage>
        <taxon>Bacteria</taxon>
        <taxon>Pseudomonadati</taxon>
        <taxon>Planctomycetota</taxon>
        <taxon>Planctomycetia</taxon>
        <taxon>Pirellulales</taxon>
        <taxon>Pirellulaceae</taxon>
        <taxon>Blastopirellula</taxon>
    </lineage>
</organism>
<proteinExistence type="predicted"/>
<dbReference type="Proteomes" id="UP000004358">
    <property type="component" value="Unassembled WGS sequence"/>
</dbReference>
<gene>
    <name evidence="1" type="ORF">DSM3645_10247</name>
</gene>
<reference evidence="1 2" key="1">
    <citation type="submission" date="2006-02" db="EMBL/GenBank/DDBJ databases">
        <authorList>
            <person name="Amann R."/>
            <person name="Ferriera S."/>
            <person name="Johnson J."/>
            <person name="Kravitz S."/>
            <person name="Halpern A."/>
            <person name="Remington K."/>
            <person name="Beeson K."/>
            <person name="Tran B."/>
            <person name="Rogers Y.-H."/>
            <person name="Friedman R."/>
            <person name="Venter J.C."/>
        </authorList>
    </citation>
    <scope>NUCLEOTIDE SEQUENCE [LARGE SCALE GENOMIC DNA]</scope>
    <source>
        <strain evidence="1 2">DSM 3645</strain>
    </source>
</reference>
<dbReference type="HOGENOM" id="CLU_3422752_0_0_0"/>
<dbReference type="EMBL" id="AANZ01000001">
    <property type="protein sequence ID" value="EAQ82773.1"/>
    <property type="molecule type" value="Genomic_DNA"/>
</dbReference>
<comment type="caution">
    <text evidence="1">The sequence shown here is derived from an EMBL/GenBank/DDBJ whole genome shotgun (WGS) entry which is preliminary data.</text>
</comment>